<name>A0ACB5T6M7_AMBMO</name>
<gene>
    <name evidence="1" type="ORF">Amon02_000572300</name>
</gene>
<keyword evidence="2" id="KW-1185">Reference proteome</keyword>
<evidence type="ECO:0000313" key="1">
    <source>
        <dbReference type="EMBL" id="GME82740.1"/>
    </source>
</evidence>
<organism evidence="1 2">
    <name type="scientific">Ambrosiozyma monospora</name>
    <name type="common">Yeast</name>
    <name type="synonym">Endomycopsis monosporus</name>
    <dbReference type="NCBI Taxonomy" id="43982"/>
    <lineage>
        <taxon>Eukaryota</taxon>
        <taxon>Fungi</taxon>
        <taxon>Dikarya</taxon>
        <taxon>Ascomycota</taxon>
        <taxon>Saccharomycotina</taxon>
        <taxon>Pichiomycetes</taxon>
        <taxon>Pichiales</taxon>
        <taxon>Pichiaceae</taxon>
        <taxon>Ambrosiozyma</taxon>
    </lineage>
</organism>
<dbReference type="Proteomes" id="UP001165064">
    <property type="component" value="Unassembled WGS sequence"/>
</dbReference>
<proteinExistence type="predicted"/>
<sequence>MGTPVDYSSVKSPMSPGTLVRSSTASAATVSGGASGHSTVGRRRRSLSLNLKTVMIEEFPTSARKDGSFANFKILQDKNVTGLNNSGGDVDAHLKHERRKSSALFQKLVGEESSASDSAAASRRHSVATGLRSVSNKENSGVVLPTPPTSSPLKEISLANRAEFKLFSQVEGHGESANGDDAKDRNNDNAKDNNNGVDYRSASSSPVNLKIKMNSPNPFVTPSKHLHSHSHDDDSDVLDDPASPVSLHVSNKQLKYVPLPLDSLKEKIEKFTKEKNMLLSLEKASKVEVGEDIDAVVEESQKKQKSAFSSGSASPTNCATVIPDSSPLKDYNLDQEQQTTASTSAATSTASSKRSSMIPLPTRIESRLGLLRSLTTLGDPHYPDDQYNYDPLNPTHRRKSVPASFPHYSTTTYPPVSLSNNSNNNGSAIPSRLEQLGSSLASQNGTKPPLPSGIPRSAGGPRGSGITRFAISAPASSRSSVMYGNNPNRRTYGSNRSSVLSNSSSNRSSRVTGGGVDNGSDFYPNHARSGSSLLDSERAKKSTYGNLYGRSHRRTGSHTGATGSSFSAGAVSSYGSVGGRPKSSTSARISSSPPSKLAAPTSINVIKSRVRDRSSRSSLASRNGIVPLTTFEVDGKTVIRGGGAVRSDRMRSVSG</sequence>
<protein>
    <submittedName>
        <fullName evidence="1">Unnamed protein product</fullName>
    </submittedName>
</protein>
<reference evidence="1" key="1">
    <citation type="submission" date="2023-04" db="EMBL/GenBank/DDBJ databases">
        <title>Ambrosiozyma monospora NBRC 10751.</title>
        <authorList>
            <person name="Ichikawa N."/>
            <person name="Sato H."/>
            <person name="Tonouchi N."/>
        </authorList>
    </citation>
    <scope>NUCLEOTIDE SEQUENCE</scope>
    <source>
        <strain evidence="1">NBRC 10751</strain>
    </source>
</reference>
<accession>A0ACB5T6M7</accession>
<evidence type="ECO:0000313" key="2">
    <source>
        <dbReference type="Proteomes" id="UP001165064"/>
    </source>
</evidence>
<dbReference type="EMBL" id="BSXS01004303">
    <property type="protein sequence ID" value="GME82740.1"/>
    <property type="molecule type" value="Genomic_DNA"/>
</dbReference>
<comment type="caution">
    <text evidence="1">The sequence shown here is derived from an EMBL/GenBank/DDBJ whole genome shotgun (WGS) entry which is preliminary data.</text>
</comment>